<dbReference type="InterPro" id="IPR044862">
    <property type="entry name" value="Pro_4_hyd_alph_FE2OG_OXY"/>
</dbReference>
<accession>A0AAD5XI19</accession>
<keyword evidence="2" id="KW-0479">Metal-binding</keyword>
<evidence type="ECO:0000256" key="5">
    <source>
        <dbReference type="ARBA" id="ARBA00023004"/>
    </source>
</evidence>
<dbReference type="AlphaFoldDB" id="A0AAD5XI19"/>
<protein>
    <recommendedName>
        <fullName evidence="6">Fe2OG dioxygenase domain-containing protein</fullName>
    </recommendedName>
</protein>
<dbReference type="InterPro" id="IPR006620">
    <property type="entry name" value="Pro_4_hyd_alph"/>
</dbReference>
<sequence>MKGNIFVIGAGPQTRCLAEAIQVSQGPELLSTVTVCSTNQNALDILKSDHPSINLTTSFESSKTAALILIAVRQDVHLYVKRELEAALQSVDSRNIPLIFHINQFAFELNLPCAKLLIPYLEGNRKLKGVFIAPGTIGWDKIEPKVADTMEPFHQIFGPVTVFATANKLAEIRDFQKKASTAFGKTAESLLKENSSLSAELTRSIIASLTNLQEIDEQQENMDQLKRMPNVPLRQNFLRTRDHLVVIKLLPESEITPEPVVSDVSFVKNGRYLQIVRNVLSKSECRQIIENSSPHEQKLNWHDKRSGYRMVGKDESLSNLLWTRIEPILTAELTKHNFSTIPLGFGVTAGEAVAKRHLNTLKPQTSLWTMTGVNDALRISRQGEGIDFFAPHYDAQYCASPSKRSLFSVIVYLTDEFTGGATKFHFRVVEDSGNAVVGLTVQEELDRCGGINGGSFETVQIKPQVGTAVIFSHDILHEAMVITPSSLENDHRIVEPHTRHVLRSDIIVEKGDGFIENDDAIHSVEVEEAEDYKMCLEYFRQAQRLELAGKEKAAGELYERCLSIRHAYPAKRLKIQLSVARSAKTVNHLKKLPANLLCIVGKILSPFELESLVLAFPALLWLQRFIKNFHETIFQQTKNVIFQQASFGTTKTVAFPIEFYEAHEDQCCRMAAMNAFFGVGNPENKNFAIAYSPLTHEVTTVNWHELMLSSFHNIPLNGCVFRVDYQSDNPEFSQETALEIFNQQADAKLLSTLFDSCLHGSLVHDNSEFPIDLYDEFASSSTKPPIVGYLGIERQVIAYEGKRNRVWYGHCSCGLGGGGLSEELSDEDEEITNETAFLKETNMVFDFSRGKLEVTNDDLKCRQCPSQAGDLSLFTSRRRVNVKPIRQSGAIQSFNHASCQCAMYNDDNWEENVEFDLKEWTETQFELKAEHLDHVHLEILKKDGIAKIAASYSAIAAL</sequence>
<evidence type="ECO:0000256" key="3">
    <source>
        <dbReference type="ARBA" id="ARBA00022964"/>
    </source>
</evidence>
<reference evidence="7" key="1">
    <citation type="submission" date="2020-05" db="EMBL/GenBank/DDBJ databases">
        <title>Phylogenomic resolution of chytrid fungi.</title>
        <authorList>
            <person name="Stajich J.E."/>
            <person name="Amses K."/>
            <person name="Simmons R."/>
            <person name="Seto K."/>
            <person name="Myers J."/>
            <person name="Bonds A."/>
            <person name="Quandt C.A."/>
            <person name="Barry K."/>
            <person name="Liu P."/>
            <person name="Grigoriev I."/>
            <person name="Longcore J.E."/>
            <person name="James T.Y."/>
        </authorList>
    </citation>
    <scope>NUCLEOTIDE SEQUENCE</scope>
    <source>
        <strain evidence="7">JEL0513</strain>
    </source>
</reference>
<feature type="domain" description="Fe2OG dioxygenase" evidence="6">
    <location>
        <begin position="372"/>
        <end position="502"/>
    </location>
</feature>
<dbReference type="InterPro" id="IPR005123">
    <property type="entry name" value="Oxoglu/Fe-dep_dioxygenase_dom"/>
</dbReference>
<organism evidence="7 8">
    <name type="scientific">Physocladia obscura</name>
    <dbReference type="NCBI Taxonomy" id="109957"/>
    <lineage>
        <taxon>Eukaryota</taxon>
        <taxon>Fungi</taxon>
        <taxon>Fungi incertae sedis</taxon>
        <taxon>Chytridiomycota</taxon>
        <taxon>Chytridiomycota incertae sedis</taxon>
        <taxon>Chytridiomycetes</taxon>
        <taxon>Chytridiales</taxon>
        <taxon>Chytriomycetaceae</taxon>
        <taxon>Physocladia</taxon>
    </lineage>
</organism>
<evidence type="ECO:0000313" key="7">
    <source>
        <dbReference type="EMBL" id="KAJ3140368.1"/>
    </source>
</evidence>
<comment type="cofactor">
    <cofactor evidence="1">
        <name>L-ascorbate</name>
        <dbReference type="ChEBI" id="CHEBI:38290"/>
    </cofactor>
</comment>
<proteinExistence type="predicted"/>
<comment type="caution">
    <text evidence="7">The sequence shown here is derived from an EMBL/GenBank/DDBJ whole genome shotgun (WGS) entry which is preliminary data.</text>
</comment>
<dbReference type="PANTHER" id="PTHR10869:SF236">
    <property type="entry name" value="PROLYL 4-HYDROXYLASE ALPHA SUBUNIT DOMAIN-CONTAINING PROTEIN"/>
    <property type="match status" value="1"/>
</dbReference>
<dbReference type="GO" id="GO:0005783">
    <property type="term" value="C:endoplasmic reticulum"/>
    <property type="evidence" value="ECO:0007669"/>
    <property type="project" value="TreeGrafter"/>
</dbReference>
<dbReference type="InterPro" id="IPR045054">
    <property type="entry name" value="P4HA-like"/>
</dbReference>
<keyword evidence="4" id="KW-0560">Oxidoreductase</keyword>
<gene>
    <name evidence="7" type="ORF">HK100_010161</name>
</gene>
<dbReference type="EMBL" id="JADGJH010000055">
    <property type="protein sequence ID" value="KAJ3140368.1"/>
    <property type="molecule type" value="Genomic_DNA"/>
</dbReference>
<keyword evidence="3" id="KW-0223">Dioxygenase</keyword>
<dbReference type="PANTHER" id="PTHR10869">
    <property type="entry name" value="PROLYL 4-HYDROXYLASE ALPHA SUBUNIT"/>
    <property type="match status" value="1"/>
</dbReference>
<dbReference type="SMART" id="SM00702">
    <property type="entry name" value="P4Hc"/>
    <property type="match status" value="1"/>
</dbReference>
<evidence type="ECO:0000259" key="6">
    <source>
        <dbReference type="PROSITE" id="PS51471"/>
    </source>
</evidence>
<dbReference type="GO" id="GO:0031418">
    <property type="term" value="F:L-ascorbic acid binding"/>
    <property type="evidence" value="ECO:0007669"/>
    <property type="project" value="InterPro"/>
</dbReference>
<dbReference type="Pfam" id="PF13640">
    <property type="entry name" value="2OG-FeII_Oxy_3"/>
    <property type="match status" value="1"/>
</dbReference>
<evidence type="ECO:0000256" key="2">
    <source>
        <dbReference type="ARBA" id="ARBA00022723"/>
    </source>
</evidence>
<keyword evidence="5" id="KW-0408">Iron</keyword>
<dbReference type="GO" id="GO:0005506">
    <property type="term" value="F:iron ion binding"/>
    <property type="evidence" value="ECO:0007669"/>
    <property type="project" value="InterPro"/>
</dbReference>
<dbReference type="PROSITE" id="PS51471">
    <property type="entry name" value="FE2OG_OXY"/>
    <property type="match status" value="1"/>
</dbReference>
<evidence type="ECO:0000313" key="8">
    <source>
        <dbReference type="Proteomes" id="UP001211907"/>
    </source>
</evidence>
<dbReference type="Gene3D" id="2.60.120.620">
    <property type="entry name" value="q2cbj1_9rhob like domain"/>
    <property type="match status" value="1"/>
</dbReference>
<keyword evidence="8" id="KW-1185">Reference proteome</keyword>
<name>A0AAD5XI19_9FUNG</name>
<evidence type="ECO:0000256" key="4">
    <source>
        <dbReference type="ARBA" id="ARBA00023002"/>
    </source>
</evidence>
<evidence type="ECO:0000256" key="1">
    <source>
        <dbReference type="ARBA" id="ARBA00001961"/>
    </source>
</evidence>
<dbReference type="Proteomes" id="UP001211907">
    <property type="component" value="Unassembled WGS sequence"/>
</dbReference>
<dbReference type="GO" id="GO:0004656">
    <property type="term" value="F:procollagen-proline 4-dioxygenase activity"/>
    <property type="evidence" value="ECO:0007669"/>
    <property type="project" value="TreeGrafter"/>
</dbReference>